<evidence type="ECO:0000313" key="2">
    <source>
        <dbReference type="Proteomes" id="UP000321306"/>
    </source>
</evidence>
<dbReference type="Proteomes" id="UP000321306">
    <property type="component" value="Unassembled WGS sequence"/>
</dbReference>
<gene>
    <name evidence="1" type="ORF">DC3_45750</name>
</gene>
<reference evidence="1 2" key="1">
    <citation type="submission" date="2019-07" db="EMBL/GenBank/DDBJ databases">
        <title>Whole genome shotgun sequence of Deinococcus cellulosilyticus NBRC 106333.</title>
        <authorList>
            <person name="Hosoyama A."/>
            <person name="Uohara A."/>
            <person name="Ohji S."/>
            <person name="Ichikawa N."/>
        </authorList>
    </citation>
    <scope>NUCLEOTIDE SEQUENCE [LARGE SCALE GENOMIC DNA]</scope>
    <source>
        <strain evidence="1 2">NBRC 106333</strain>
    </source>
</reference>
<keyword evidence="2" id="KW-1185">Reference proteome</keyword>
<dbReference type="OrthoDB" id="9810827at2"/>
<dbReference type="AlphaFoldDB" id="A0A511N7Z1"/>
<proteinExistence type="predicted"/>
<dbReference type="EMBL" id="BJXB01000026">
    <property type="protein sequence ID" value="GEM48940.1"/>
    <property type="molecule type" value="Genomic_DNA"/>
</dbReference>
<dbReference type="InterPro" id="IPR023393">
    <property type="entry name" value="START-like_dom_sf"/>
</dbReference>
<evidence type="ECO:0000313" key="1">
    <source>
        <dbReference type="EMBL" id="GEM48940.1"/>
    </source>
</evidence>
<dbReference type="SUPFAM" id="SSF55961">
    <property type="entry name" value="Bet v1-like"/>
    <property type="match status" value="1"/>
</dbReference>
<evidence type="ECO:0008006" key="3">
    <source>
        <dbReference type="Google" id="ProtNLM"/>
    </source>
</evidence>
<organism evidence="1 2">
    <name type="scientific">Deinococcus cellulosilyticus (strain DSM 18568 / NBRC 106333 / KACC 11606 / 5516J-15)</name>
    <dbReference type="NCBI Taxonomy" id="1223518"/>
    <lineage>
        <taxon>Bacteria</taxon>
        <taxon>Thermotogati</taxon>
        <taxon>Deinococcota</taxon>
        <taxon>Deinococci</taxon>
        <taxon>Deinococcales</taxon>
        <taxon>Deinococcaceae</taxon>
        <taxon>Deinococcus</taxon>
    </lineage>
</organism>
<dbReference type="Gene3D" id="3.30.530.20">
    <property type="match status" value="1"/>
</dbReference>
<sequence>MHICSFSAKTSASAQTIWQLWINPKHWPRWDSTVQSAELSGPFRQGNSGTINHKDGTTSRFTILSCDMLQTIVLSFPLGMGVELLVKREWKQDGDQVMFRHELSLMGPALAKMVHASRKEALKKATLESMEQLLGLLERDPGSQDQPSGSHRTAL</sequence>
<accession>A0A511N7Z1</accession>
<comment type="caution">
    <text evidence="1">The sequence shown here is derived from an EMBL/GenBank/DDBJ whole genome shotgun (WGS) entry which is preliminary data.</text>
</comment>
<name>A0A511N7Z1_DEIC1</name>
<protein>
    <recommendedName>
        <fullName evidence="3">Polyketide cyclase/dehydrase</fullName>
    </recommendedName>
</protein>
<dbReference type="RefSeq" id="WP_146888579.1">
    <property type="nucleotide sequence ID" value="NZ_BJXB01000026.1"/>
</dbReference>